<comment type="caution">
    <text evidence="2">The sequence shown here is derived from an EMBL/GenBank/DDBJ whole genome shotgun (WGS) entry which is preliminary data.</text>
</comment>
<organism evidence="2 3">
    <name type="scientific">Subdoligranulum variabile DSM 15176</name>
    <dbReference type="NCBI Taxonomy" id="411471"/>
    <lineage>
        <taxon>Bacteria</taxon>
        <taxon>Bacillati</taxon>
        <taxon>Bacillota</taxon>
        <taxon>Clostridia</taxon>
        <taxon>Eubacteriales</taxon>
        <taxon>Oscillospiraceae</taxon>
        <taxon>Subdoligranulum</taxon>
    </lineage>
</organism>
<dbReference type="GO" id="GO:0016787">
    <property type="term" value="F:hydrolase activity"/>
    <property type="evidence" value="ECO:0007669"/>
    <property type="project" value="UniProtKB-KW"/>
</dbReference>
<keyword evidence="3" id="KW-1185">Reference proteome</keyword>
<dbReference type="SUPFAM" id="SSF63817">
    <property type="entry name" value="Sortase"/>
    <property type="match status" value="1"/>
</dbReference>
<dbReference type="STRING" id="411471.SUBVAR_06910"/>
<evidence type="ECO:0000313" key="3">
    <source>
        <dbReference type="Proteomes" id="UP000003438"/>
    </source>
</evidence>
<dbReference type="InterPro" id="IPR009835">
    <property type="entry name" value="SrtB"/>
</dbReference>
<dbReference type="AlphaFoldDB" id="D1PR82"/>
<reference evidence="2" key="1">
    <citation type="submission" date="2009-12" db="EMBL/GenBank/DDBJ databases">
        <authorList>
            <person name="Weinstock G."/>
            <person name="Sodergren E."/>
            <person name="Clifton S."/>
            <person name="Fulton L."/>
            <person name="Fulton B."/>
            <person name="Courtney L."/>
            <person name="Fronick C."/>
            <person name="Harrison M."/>
            <person name="Strong C."/>
            <person name="Farmer C."/>
            <person name="Delahaunty K."/>
            <person name="Markovic C."/>
            <person name="Hall O."/>
            <person name="Minx P."/>
            <person name="Tomlinson C."/>
            <person name="Mitreva M."/>
            <person name="Nelson J."/>
            <person name="Hou S."/>
            <person name="Wollam A."/>
            <person name="Pepin K.H."/>
            <person name="Johnson M."/>
            <person name="Bhonagiri V."/>
            <person name="Nash W.E."/>
            <person name="Warren W."/>
            <person name="Chinwalla A."/>
            <person name="Mardis E.R."/>
            <person name="Wilson R.K."/>
        </authorList>
    </citation>
    <scope>NUCLEOTIDE SEQUENCE [LARGE SCALE GENOMIC DNA]</scope>
    <source>
        <strain evidence="2">DSM 15176</strain>
    </source>
</reference>
<feature type="region of interest" description="Disordered" evidence="1">
    <location>
        <begin position="254"/>
        <end position="282"/>
    </location>
</feature>
<dbReference type="EMBL" id="ACBY02000056">
    <property type="protein sequence ID" value="EFB74784.1"/>
    <property type="molecule type" value="Genomic_DNA"/>
</dbReference>
<dbReference type="RefSeq" id="WP_007048260.1">
    <property type="nucleotide sequence ID" value="NZ_GG704770.1"/>
</dbReference>
<dbReference type="HOGENOM" id="CLU_034078_1_2_9"/>
<proteinExistence type="predicted"/>
<dbReference type="InterPro" id="IPR023365">
    <property type="entry name" value="Sortase_dom-sf"/>
</dbReference>
<dbReference type="OrthoDB" id="9806013at2"/>
<evidence type="ECO:0000256" key="1">
    <source>
        <dbReference type="SAM" id="MobiDB-lite"/>
    </source>
</evidence>
<name>D1PR82_9FIRM</name>
<accession>D1PR82</accession>
<sequence length="282" mass="31343">MKRLLLFGGAFVTGMAAAMMAAVAMLLPGWAQNRALQSQRPAVIQAEPAPTETGPGSTPAPTALPPRDFTDLLARNPDVVGWIAIDGTPVDFPVVQGRDNDYYLRHDLDKQYDLEGLPYADYECDVEKGDHLILYGHNMGVGQTARFSSLQNYRHPDYYTRHPVITLDTLWGSALYKVTAVYALSARPEDADYFDFNRYVDFADEAAQQRYLDEVAARAFYTAGDYARPDERLLSLCICTYEMEDARLIVMARPLRPGESTGPDTVTENPSPRLPARWPAGA</sequence>
<protein>
    <submittedName>
        <fullName evidence="2">Sortase, SrtB family</fullName>
    </submittedName>
</protein>
<dbReference type="eggNOG" id="COG4509">
    <property type="taxonomic scope" value="Bacteria"/>
</dbReference>
<dbReference type="Gene3D" id="2.40.260.10">
    <property type="entry name" value="Sortase"/>
    <property type="match status" value="1"/>
</dbReference>
<evidence type="ECO:0000313" key="2">
    <source>
        <dbReference type="EMBL" id="EFB74784.1"/>
    </source>
</evidence>
<dbReference type="Proteomes" id="UP000003438">
    <property type="component" value="Unassembled WGS sequence"/>
</dbReference>
<dbReference type="CDD" id="cd05826">
    <property type="entry name" value="Sortase_B"/>
    <property type="match status" value="1"/>
</dbReference>
<gene>
    <name evidence="2" type="ORF">SUBVAR_06910</name>
</gene>